<dbReference type="EnsemblMetazoa" id="AMIN008143-RA">
    <property type="protein sequence ID" value="AMIN008143-PA"/>
    <property type="gene ID" value="AMIN008143"/>
</dbReference>
<evidence type="ECO:0000256" key="1">
    <source>
        <dbReference type="SAM" id="MobiDB-lite"/>
    </source>
</evidence>
<dbReference type="InterPro" id="IPR028265">
    <property type="entry name" value="TTDN1/SICKLE"/>
</dbReference>
<feature type="compositionally biased region" description="Basic and acidic residues" evidence="1">
    <location>
        <begin position="63"/>
        <end position="79"/>
    </location>
</feature>
<proteinExistence type="predicted"/>
<feature type="compositionally biased region" description="Polar residues" evidence="1">
    <location>
        <begin position="35"/>
        <end position="54"/>
    </location>
</feature>
<accession>A0A182WCQ6</accession>
<reference evidence="3" key="1">
    <citation type="submission" date="2013-03" db="EMBL/GenBank/DDBJ databases">
        <title>The Genome Sequence of Anopheles minimus MINIMUS1.</title>
        <authorList>
            <consortium name="The Broad Institute Genomics Platform"/>
            <person name="Neafsey D.E."/>
            <person name="Walton C."/>
            <person name="Walker B."/>
            <person name="Young S.K."/>
            <person name="Zeng Q."/>
            <person name="Gargeya S."/>
            <person name="Fitzgerald M."/>
            <person name="Haas B."/>
            <person name="Abouelleil A."/>
            <person name="Allen A.W."/>
            <person name="Alvarado L."/>
            <person name="Arachchi H.M."/>
            <person name="Berlin A.M."/>
            <person name="Chapman S.B."/>
            <person name="Gainer-Dewar J."/>
            <person name="Goldberg J."/>
            <person name="Griggs A."/>
            <person name="Gujja S."/>
            <person name="Hansen M."/>
            <person name="Howarth C."/>
            <person name="Imamovic A."/>
            <person name="Ireland A."/>
            <person name="Larimer J."/>
            <person name="McCowan C."/>
            <person name="Murphy C."/>
            <person name="Pearson M."/>
            <person name="Poon T.W."/>
            <person name="Priest M."/>
            <person name="Roberts A."/>
            <person name="Saif S."/>
            <person name="Shea T."/>
            <person name="Sisk P."/>
            <person name="Sykes S."/>
            <person name="Wortman J."/>
            <person name="Nusbaum C."/>
            <person name="Birren B."/>
        </authorList>
    </citation>
    <scope>NUCLEOTIDE SEQUENCE [LARGE SCALE GENOMIC DNA]</scope>
    <source>
        <strain evidence="3">MINIMUS1</strain>
    </source>
</reference>
<organism evidence="2 3">
    <name type="scientific">Anopheles minimus</name>
    <dbReference type="NCBI Taxonomy" id="112268"/>
    <lineage>
        <taxon>Eukaryota</taxon>
        <taxon>Metazoa</taxon>
        <taxon>Ecdysozoa</taxon>
        <taxon>Arthropoda</taxon>
        <taxon>Hexapoda</taxon>
        <taxon>Insecta</taxon>
        <taxon>Pterygota</taxon>
        <taxon>Neoptera</taxon>
        <taxon>Endopterygota</taxon>
        <taxon>Diptera</taxon>
        <taxon>Nematocera</taxon>
        <taxon>Culicoidea</taxon>
        <taxon>Culicidae</taxon>
        <taxon>Anophelinae</taxon>
        <taxon>Anopheles</taxon>
    </lineage>
</organism>
<feature type="compositionally biased region" description="Basic and acidic residues" evidence="1">
    <location>
        <begin position="161"/>
        <end position="195"/>
    </location>
</feature>
<feature type="compositionally biased region" description="Basic residues" evidence="1">
    <location>
        <begin position="104"/>
        <end position="137"/>
    </location>
</feature>
<reference evidence="2" key="2">
    <citation type="submission" date="2020-05" db="UniProtKB">
        <authorList>
            <consortium name="EnsemblMetazoa"/>
        </authorList>
    </citation>
    <scope>IDENTIFICATION</scope>
    <source>
        <strain evidence="2">MINIMUS1</strain>
    </source>
</reference>
<dbReference type="Proteomes" id="UP000075920">
    <property type="component" value="Unassembled WGS sequence"/>
</dbReference>
<evidence type="ECO:0000313" key="3">
    <source>
        <dbReference type="Proteomes" id="UP000075920"/>
    </source>
</evidence>
<feature type="region of interest" description="Disordered" evidence="1">
    <location>
        <begin position="1"/>
        <end position="195"/>
    </location>
</feature>
<feature type="compositionally biased region" description="Polar residues" evidence="1">
    <location>
        <begin position="1"/>
        <end position="21"/>
    </location>
</feature>
<dbReference type="VEuPathDB" id="VectorBase:AMIN008143"/>
<dbReference type="Pfam" id="PF15502">
    <property type="entry name" value="MPLKIP"/>
    <property type="match status" value="1"/>
</dbReference>
<name>A0A182WCQ6_9DIPT</name>
<protein>
    <submittedName>
        <fullName evidence="2">Uncharacterized protein</fullName>
    </submittedName>
</protein>
<sequence>MSSPSDHNQGPPSFSRYNDTSPPLYPSTDRFNPLGFSTPQQRGNFSAQSRNYYSVQPKHMLPRAKDSDGRYRHRQDNNQDRSSYFSPDQAHDNTDQGNGSFNSGRRHGFGHSWRGHQNRNQRYGGHRPQHNYRQKHQNKPESHNIGDYFHPSMLEDPWEYLQRKDNPSVDRSWKKDSPGKADEDGDDSVHSEEEV</sequence>
<keyword evidence="3" id="KW-1185">Reference proteome</keyword>
<evidence type="ECO:0000313" key="2">
    <source>
        <dbReference type="EnsemblMetazoa" id="AMIN008143-PA"/>
    </source>
</evidence>
<dbReference type="AlphaFoldDB" id="A0A182WCQ6"/>